<name>A0A6L7GB57_9RHOB</name>
<dbReference type="CDD" id="cd04301">
    <property type="entry name" value="NAT_SF"/>
    <property type="match status" value="1"/>
</dbReference>
<organism evidence="2 3">
    <name type="scientific">Pseudooceanicola albus</name>
    <dbReference type="NCBI Taxonomy" id="2692189"/>
    <lineage>
        <taxon>Bacteria</taxon>
        <taxon>Pseudomonadati</taxon>
        <taxon>Pseudomonadota</taxon>
        <taxon>Alphaproteobacteria</taxon>
        <taxon>Rhodobacterales</taxon>
        <taxon>Paracoccaceae</taxon>
        <taxon>Pseudooceanicola</taxon>
    </lineage>
</organism>
<feature type="domain" description="N-acetyltransferase" evidence="1">
    <location>
        <begin position="1"/>
        <end position="135"/>
    </location>
</feature>
<comment type="caution">
    <text evidence="2">The sequence shown here is derived from an EMBL/GenBank/DDBJ whole genome shotgun (WGS) entry which is preliminary data.</text>
</comment>
<dbReference type="Pfam" id="PF13508">
    <property type="entry name" value="Acetyltransf_7"/>
    <property type="match status" value="1"/>
</dbReference>
<dbReference type="Proteomes" id="UP000477911">
    <property type="component" value="Unassembled WGS sequence"/>
</dbReference>
<keyword evidence="3" id="KW-1185">Reference proteome</keyword>
<evidence type="ECO:0000313" key="2">
    <source>
        <dbReference type="EMBL" id="MXN21209.1"/>
    </source>
</evidence>
<proteinExistence type="predicted"/>
<dbReference type="RefSeq" id="WP_160897319.1">
    <property type="nucleotide sequence ID" value="NZ_WUMU01000056.1"/>
</dbReference>
<reference evidence="2 3" key="1">
    <citation type="submission" date="2019-12" db="EMBL/GenBank/DDBJ databases">
        <authorList>
            <person name="Li M."/>
        </authorList>
    </citation>
    <scope>NUCLEOTIDE SEQUENCE [LARGE SCALE GENOMIC DNA]</scope>
    <source>
        <strain evidence="2 3">GBMRC 2024</strain>
    </source>
</reference>
<dbReference type="AlphaFoldDB" id="A0A6L7GB57"/>
<sequence length="135" mass="15081">MTASTIRPCDISDYPALKSFDEFMGDRRIDMQQGSLLVATLESAVVGYAKVAHSEFMGWPLLSIVCVAPSSRRQGIGRDLVEGARLATQWLRLYTSTEASNMPMRKLLKSCDAKEIGFTDDLNMSGEREILFRLK</sequence>
<dbReference type="InterPro" id="IPR016181">
    <property type="entry name" value="Acyl_CoA_acyltransferase"/>
</dbReference>
<protein>
    <submittedName>
        <fullName evidence="2">GNAT family N-acetyltransferase</fullName>
    </submittedName>
</protein>
<gene>
    <name evidence="2" type="ORF">GR170_25620</name>
</gene>
<evidence type="ECO:0000259" key="1">
    <source>
        <dbReference type="PROSITE" id="PS51186"/>
    </source>
</evidence>
<dbReference type="EMBL" id="WUMU01000056">
    <property type="protein sequence ID" value="MXN21209.1"/>
    <property type="molecule type" value="Genomic_DNA"/>
</dbReference>
<keyword evidence="2" id="KW-0808">Transferase</keyword>
<dbReference type="SUPFAM" id="SSF55729">
    <property type="entry name" value="Acyl-CoA N-acyltransferases (Nat)"/>
    <property type="match status" value="1"/>
</dbReference>
<evidence type="ECO:0000313" key="3">
    <source>
        <dbReference type="Proteomes" id="UP000477911"/>
    </source>
</evidence>
<dbReference type="PROSITE" id="PS51186">
    <property type="entry name" value="GNAT"/>
    <property type="match status" value="1"/>
</dbReference>
<dbReference type="InterPro" id="IPR000182">
    <property type="entry name" value="GNAT_dom"/>
</dbReference>
<dbReference type="Gene3D" id="3.40.630.30">
    <property type="match status" value="1"/>
</dbReference>
<dbReference type="GO" id="GO:0016747">
    <property type="term" value="F:acyltransferase activity, transferring groups other than amino-acyl groups"/>
    <property type="evidence" value="ECO:0007669"/>
    <property type="project" value="InterPro"/>
</dbReference>
<accession>A0A6L7GB57</accession>